<dbReference type="Gene3D" id="3.20.20.150">
    <property type="entry name" value="Divalent-metal-dependent TIM barrel enzymes"/>
    <property type="match status" value="1"/>
</dbReference>
<keyword evidence="4" id="KW-0228">DNA excision</keyword>
<dbReference type="Pfam" id="PF03851">
    <property type="entry name" value="UvdE"/>
    <property type="match status" value="1"/>
</dbReference>
<organism evidence="7 8">
    <name type="scientific">Holtiella tumoricola</name>
    <dbReference type="NCBI Taxonomy" id="3018743"/>
    <lineage>
        <taxon>Bacteria</taxon>
        <taxon>Bacillati</taxon>
        <taxon>Bacillota</taxon>
        <taxon>Clostridia</taxon>
        <taxon>Lachnospirales</taxon>
        <taxon>Cellulosilyticaceae</taxon>
        <taxon>Holtiella</taxon>
    </lineage>
</organism>
<keyword evidence="2 7" id="KW-0255">Endonuclease</keyword>
<protein>
    <submittedName>
        <fullName evidence="7">UV DNA damage repair endonuclease UvsE</fullName>
    </submittedName>
</protein>
<sequence>MNLCELRIGYACINLSLKKKYCTFRLKTIEDYDIEKIKEVVEQNIILLGNIIYHNIKNNIYVYRITADIIPFIDKAEMKSILEDYNILNSNKIRNELERIKKWQKEYGLRISMHTSHFTMLASPKEEVIQKSIGELCAQAKFLHLVGGQNLVLHVGGAYGDKVETLERFKRIIKENQDKLDLNLLTLENDDKTYTSEEIVQVCKELGLKWVYDFHHERCNPSKNSDIIELLRDYPPDKCHISSGVHAPNKPPHADYVEAKDVEALQNQLTLADIKQEDIIFEAKQKDLSIYQVMEPISEGYWKIKSIQ</sequence>
<evidence type="ECO:0000313" key="8">
    <source>
        <dbReference type="Proteomes" id="UP001169242"/>
    </source>
</evidence>
<keyword evidence="5" id="KW-0378">Hydrolase</keyword>
<dbReference type="NCBIfam" id="TIGR00629">
    <property type="entry name" value="uvde"/>
    <property type="match status" value="1"/>
</dbReference>
<dbReference type="SUPFAM" id="SSF51658">
    <property type="entry name" value="Xylose isomerase-like"/>
    <property type="match status" value="1"/>
</dbReference>
<reference evidence="7" key="1">
    <citation type="journal article" date="2023" name="Int. J. Syst. Evol. Microbiol.">
        <title>&lt;i&gt;Holtiella tumoricola&lt;/i&gt; gen. nov. sp. nov., isolated from a human clinical sample.</title>
        <authorList>
            <person name="Allen-Vercoe E."/>
            <person name="Daigneault M.C."/>
            <person name="Vancuren S.J."/>
            <person name="Cochrane K."/>
            <person name="O'Neal L.L."/>
            <person name="Sankaranarayanan K."/>
            <person name="Lawson P.A."/>
        </authorList>
    </citation>
    <scope>NUCLEOTIDE SEQUENCE</scope>
    <source>
        <strain evidence="7">CC70A</strain>
    </source>
</reference>
<evidence type="ECO:0000256" key="2">
    <source>
        <dbReference type="ARBA" id="ARBA00022759"/>
    </source>
</evidence>
<name>A0AA42DS77_9FIRM</name>
<dbReference type="PANTHER" id="PTHR31290">
    <property type="entry name" value="UV-DAMAGE ENDONUCLEASE"/>
    <property type="match status" value="1"/>
</dbReference>
<keyword evidence="6" id="KW-0234">DNA repair</keyword>
<comment type="caution">
    <text evidence="7">The sequence shown here is derived from an EMBL/GenBank/DDBJ whole genome shotgun (WGS) entry which is preliminary data.</text>
</comment>
<proteinExistence type="predicted"/>
<dbReference type="RefSeq" id="WP_271013408.1">
    <property type="nucleotide sequence ID" value="NZ_JAQIFT010000067.1"/>
</dbReference>
<dbReference type="GO" id="GO:0016787">
    <property type="term" value="F:hydrolase activity"/>
    <property type="evidence" value="ECO:0007669"/>
    <property type="project" value="UniProtKB-KW"/>
</dbReference>
<evidence type="ECO:0000256" key="5">
    <source>
        <dbReference type="ARBA" id="ARBA00022801"/>
    </source>
</evidence>
<dbReference type="InterPro" id="IPR004601">
    <property type="entry name" value="UvdE"/>
</dbReference>
<dbReference type="GO" id="GO:0006289">
    <property type="term" value="P:nucleotide-excision repair"/>
    <property type="evidence" value="ECO:0007669"/>
    <property type="project" value="InterPro"/>
</dbReference>
<dbReference type="PANTHER" id="PTHR31290:SF5">
    <property type="entry name" value="UV-DAMAGE ENDONUCLEASE"/>
    <property type="match status" value="1"/>
</dbReference>
<keyword evidence="1" id="KW-0540">Nuclease</keyword>
<evidence type="ECO:0000256" key="6">
    <source>
        <dbReference type="ARBA" id="ARBA00023204"/>
    </source>
</evidence>
<dbReference type="Proteomes" id="UP001169242">
    <property type="component" value="Unassembled WGS sequence"/>
</dbReference>
<dbReference type="InterPro" id="IPR036237">
    <property type="entry name" value="Xyl_isomerase-like_sf"/>
</dbReference>
<evidence type="ECO:0000256" key="1">
    <source>
        <dbReference type="ARBA" id="ARBA00022722"/>
    </source>
</evidence>
<keyword evidence="8" id="KW-1185">Reference proteome</keyword>
<evidence type="ECO:0000256" key="4">
    <source>
        <dbReference type="ARBA" id="ARBA00022769"/>
    </source>
</evidence>
<gene>
    <name evidence="7" type="primary">uvsE</name>
    <name evidence="7" type="ORF">PBV87_19175</name>
</gene>
<accession>A0AA42DS77</accession>
<keyword evidence="3" id="KW-0227">DNA damage</keyword>
<dbReference type="AlphaFoldDB" id="A0AA42DS77"/>
<dbReference type="GO" id="GO:0004519">
    <property type="term" value="F:endonuclease activity"/>
    <property type="evidence" value="ECO:0007669"/>
    <property type="project" value="UniProtKB-KW"/>
</dbReference>
<dbReference type="GO" id="GO:0009411">
    <property type="term" value="P:response to UV"/>
    <property type="evidence" value="ECO:0007669"/>
    <property type="project" value="InterPro"/>
</dbReference>
<evidence type="ECO:0000256" key="3">
    <source>
        <dbReference type="ARBA" id="ARBA00022763"/>
    </source>
</evidence>
<dbReference type="EMBL" id="JAQIFT010000067">
    <property type="protein sequence ID" value="MDA3733602.1"/>
    <property type="molecule type" value="Genomic_DNA"/>
</dbReference>
<evidence type="ECO:0000313" key="7">
    <source>
        <dbReference type="EMBL" id="MDA3733602.1"/>
    </source>
</evidence>